<feature type="transmembrane region" description="Helical" evidence="2">
    <location>
        <begin position="333"/>
        <end position="352"/>
    </location>
</feature>
<dbReference type="PRINTS" id="PR00702">
    <property type="entry name" value="ACRIFLAVINRP"/>
</dbReference>
<organism evidence="3 4">
    <name type="scientific">Labilithrix luteola</name>
    <dbReference type="NCBI Taxonomy" id="1391654"/>
    <lineage>
        <taxon>Bacteria</taxon>
        <taxon>Pseudomonadati</taxon>
        <taxon>Myxococcota</taxon>
        <taxon>Polyangia</taxon>
        <taxon>Polyangiales</taxon>
        <taxon>Labilitrichaceae</taxon>
        <taxon>Labilithrix</taxon>
    </lineage>
</organism>
<gene>
    <name evidence="3" type="ORF">AKJ09_04715</name>
</gene>
<dbReference type="GO" id="GO:0005886">
    <property type="term" value="C:plasma membrane"/>
    <property type="evidence" value="ECO:0007669"/>
    <property type="project" value="TreeGrafter"/>
</dbReference>
<dbReference type="AlphaFoldDB" id="A0A0K1PXD7"/>
<dbReference type="Gene3D" id="3.30.2090.10">
    <property type="entry name" value="Multidrug efflux transporter AcrB TolC docking domain, DN and DC subdomains"/>
    <property type="match status" value="2"/>
</dbReference>
<dbReference type="InterPro" id="IPR027463">
    <property type="entry name" value="AcrB_DN_DC_subdom"/>
</dbReference>
<evidence type="ECO:0000313" key="3">
    <source>
        <dbReference type="EMBL" id="AKU98051.1"/>
    </source>
</evidence>
<feature type="transmembrane region" description="Helical" evidence="2">
    <location>
        <begin position="999"/>
        <end position="1020"/>
    </location>
</feature>
<dbReference type="SUPFAM" id="SSF82866">
    <property type="entry name" value="Multidrug efflux transporter AcrB transmembrane domain"/>
    <property type="match status" value="2"/>
</dbReference>
<feature type="transmembrane region" description="Helical" evidence="2">
    <location>
        <begin position="885"/>
        <end position="904"/>
    </location>
</feature>
<protein>
    <submittedName>
        <fullName evidence="3">RND multidrug efflux transporter</fullName>
    </submittedName>
</protein>
<dbReference type="PANTHER" id="PTHR32063">
    <property type="match status" value="1"/>
</dbReference>
<proteinExistence type="predicted"/>
<feature type="transmembrane region" description="Helical" evidence="2">
    <location>
        <begin position="529"/>
        <end position="546"/>
    </location>
</feature>
<evidence type="ECO:0000256" key="1">
    <source>
        <dbReference type="SAM" id="MobiDB-lite"/>
    </source>
</evidence>
<feature type="transmembrane region" description="Helical" evidence="2">
    <location>
        <begin position="854"/>
        <end position="873"/>
    </location>
</feature>
<keyword evidence="2" id="KW-1133">Transmembrane helix</keyword>
<dbReference type="GO" id="GO:0042910">
    <property type="term" value="F:xenobiotic transmembrane transporter activity"/>
    <property type="evidence" value="ECO:0007669"/>
    <property type="project" value="TreeGrafter"/>
</dbReference>
<keyword evidence="2" id="KW-0472">Membrane</keyword>
<sequence>MQWLARVCIQRPVFATVLMLLLVVLGGVAYGKLGLDQFPNVDLPIVVVTTTLPGSSAQEIESDVTDKIEGAVNTISGIDELRSTSSEGVSIVVITFAIEKPVDVAAQDVRDKVNQVMPDLPKGIDQPVISKVDPGASPILFAALRSKQPIRETTELADKVVRRQIESIDGVGEVKIVGGRKRQINVLLDPIALRSQDITALDVQRALATQNLNVPGGSVETGPKDITLRVAGRVGSVDEVGRIVVKQKDGRPVRVADLGRVEDGSEKQESAAQYDDEPTVVLQIKKQSGKNTVEVVDTVLARLDEVRKTLPPGVSLDIVYDNSGVIRTSTHAVLEHLVLGAALAAVIVLVFLGSGRSTLIAAMAIPISIIGTFAVMYAFGFTLNFLTLLALALAVGLVIDDAIVVIENIMSFIERRGYKPFPAAVLATKEIGLAVLSTTLALIAVFVPIAFMGGIIGKFLKSFGLTMASAIGVSLLVSFSITPMLGARWLKGHEHGAKPNIIQRLGDGLYGPIERVYMTALRFSMKHRWVVVIACFAALFSMGPVAKRLGGGFLPANDKAQYQMSLRAPEGTSVAETQLIAERVAQDIKRYPGVTHTLITIGDDEQKTQNLATIRVLLTDPHEREVTQEQLMNRTRTEIVGKLPKELRVTVAEVPDFSAGGGVQANVMYAVTGPNLDELSRIATTITDELRNTKGAVDVDNTLIVGKPEIRVSIDRDRASDLGVEVADVASALQLFVGGLKVSTYSEDGQQYDIRARADENFRTDPDTLQLLSVPSSKVGSVPLSAVVKLSNATGPSKIERLARGRQITISANSTPDVGDNAVGQSLVAIADKTNMPAGYRLLPLGISKESGKMAAAFGLAFGMSFVFMYLILAAQFESWLNPFIILLALPLTVPFGFISLLIFGQSINMFSMLGLLVLFGVVQKNAVLQIDHTMQLLREGKPRLEAILEANKDRLRPILMTSLAFVAGMVPLVVSKGIGAGFNQAMSGIVVGGQALSLVLTLLATPVMFSLFTDAAMWVQSKMPKGRSREETGEAELSNLDNLEERGHAAAAE</sequence>
<dbReference type="RefSeq" id="WP_146649088.1">
    <property type="nucleotide sequence ID" value="NZ_CP012333.1"/>
</dbReference>
<dbReference type="Gene3D" id="3.30.70.1320">
    <property type="entry name" value="Multidrug efflux transporter AcrB pore domain like"/>
    <property type="match status" value="1"/>
</dbReference>
<reference evidence="3 4" key="1">
    <citation type="submission" date="2015-08" db="EMBL/GenBank/DDBJ databases">
        <authorList>
            <person name="Babu N.S."/>
            <person name="Beckwith C.J."/>
            <person name="Beseler K.G."/>
            <person name="Brison A."/>
            <person name="Carone J.V."/>
            <person name="Caskin T.P."/>
            <person name="Diamond M."/>
            <person name="Durham M.E."/>
            <person name="Foxe J.M."/>
            <person name="Go M."/>
            <person name="Henderson B.A."/>
            <person name="Jones I.B."/>
            <person name="McGettigan J.A."/>
            <person name="Micheletti S.J."/>
            <person name="Nasrallah M.E."/>
            <person name="Ortiz D."/>
            <person name="Piller C.R."/>
            <person name="Privatt S.R."/>
            <person name="Schneider S.L."/>
            <person name="Sharp S."/>
            <person name="Smith T.C."/>
            <person name="Stanton J.D."/>
            <person name="Ullery H.E."/>
            <person name="Wilson R.J."/>
            <person name="Serrano M.G."/>
            <person name="Buck G."/>
            <person name="Lee V."/>
            <person name="Wang Y."/>
            <person name="Carvalho R."/>
            <person name="Voegtly L."/>
            <person name="Shi R."/>
            <person name="Duckworth R."/>
            <person name="Johnson A."/>
            <person name="Loviza R."/>
            <person name="Walstead R."/>
            <person name="Shah Z."/>
            <person name="Kiflezghi M."/>
            <person name="Wade K."/>
            <person name="Ball S.L."/>
            <person name="Bradley K.W."/>
            <person name="Asai D.J."/>
            <person name="Bowman C.A."/>
            <person name="Russell D.A."/>
            <person name="Pope W.H."/>
            <person name="Jacobs-Sera D."/>
            <person name="Hendrix R.W."/>
            <person name="Hatfull G.F."/>
        </authorList>
    </citation>
    <scope>NUCLEOTIDE SEQUENCE [LARGE SCALE GENOMIC DNA]</scope>
    <source>
        <strain evidence="3 4">DSM 27648</strain>
    </source>
</reference>
<feature type="region of interest" description="Disordered" evidence="1">
    <location>
        <begin position="1024"/>
        <end position="1054"/>
    </location>
</feature>
<dbReference type="Proteomes" id="UP000064967">
    <property type="component" value="Chromosome"/>
</dbReference>
<dbReference type="Gene3D" id="3.30.70.1430">
    <property type="entry name" value="Multidrug efflux transporter AcrB pore domain"/>
    <property type="match status" value="2"/>
</dbReference>
<dbReference type="Gene3D" id="1.20.1640.10">
    <property type="entry name" value="Multidrug efflux transporter AcrB transmembrane domain"/>
    <property type="match status" value="2"/>
</dbReference>
<dbReference type="Gene3D" id="3.30.70.1440">
    <property type="entry name" value="Multidrug efflux transporter AcrB pore domain"/>
    <property type="match status" value="1"/>
</dbReference>
<dbReference type="SUPFAM" id="SSF82714">
    <property type="entry name" value="Multidrug efflux transporter AcrB TolC docking domain, DN and DC subdomains"/>
    <property type="match status" value="2"/>
</dbReference>
<feature type="transmembrane region" description="Helical" evidence="2">
    <location>
        <begin position="359"/>
        <end position="379"/>
    </location>
</feature>
<feature type="transmembrane region" description="Helical" evidence="2">
    <location>
        <begin position="462"/>
        <end position="481"/>
    </location>
</feature>
<dbReference type="InterPro" id="IPR001036">
    <property type="entry name" value="Acrflvin-R"/>
</dbReference>
<feature type="transmembrane region" description="Helical" evidence="2">
    <location>
        <begin position="910"/>
        <end position="929"/>
    </location>
</feature>
<accession>A0A0K1PXD7</accession>
<dbReference type="KEGG" id="llu:AKJ09_04715"/>
<dbReference type="EMBL" id="CP012333">
    <property type="protein sequence ID" value="AKU98051.1"/>
    <property type="molecule type" value="Genomic_DNA"/>
</dbReference>
<dbReference type="PANTHER" id="PTHR32063:SF0">
    <property type="entry name" value="SWARMING MOTILITY PROTEIN SWRC"/>
    <property type="match status" value="1"/>
</dbReference>
<evidence type="ECO:0000256" key="2">
    <source>
        <dbReference type="SAM" id="Phobius"/>
    </source>
</evidence>
<feature type="transmembrane region" description="Helical" evidence="2">
    <location>
        <begin position="385"/>
        <end position="410"/>
    </location>
</feature>
<dbReference type="Pfam" id="PF00873">
    <property type="entry name" value="ACR_tran"/>
    <property type="match status" value="1"/>
</dbReference>
<name>A0A0K1PXD7_9BACT</name>
<dbReference type="SUPFAM" id="SSF82693">
    <property type="entry name" value="Multidrug efflux transporter AcrB pore domain, PN1, PN2, PC1 and PC2 subdomains"/>
    <property type="match status" value="3"/>
</dbReference>
<keyword evidence="4" id="KW-1185">Reference proteome</keyword>
<feature type="transmembrane region" description="Helical" evidence="2">
    <location>
        <begin position="959"/>
        <end position="979"/>
    </location>
</feature>
<evidence type="ECO:0000313" key="4">
    <source>
        <dbReference type="Proteomes" id="UP000064967"/>
    </source>
</evidence>
<feature type="transmembrane region" description="Helical" evidence="2">
    <location>
        <begin position="431"/>
        <end position="456"/>
    </location>
</feature>
<dbReference type="OrthoDB" id="9807612at2"/>
<dbReference type="PATRIC" id="fig|1391654.3.peg.4781"/>
<dbReference type="STRING" id="1391654.AKJ09_04715"/>
<keyword evidence="2" id="KW-0812">Transmembrane</keyword>
<feature type="compositionally biased region" description="Basic and acidic residues" evidence="1">
    <location>
        <begin position="1044"/>
        <end position="1054"/>
    </location>
</feature>